<dbReference type="EMBL" id="QNRH01000001">
    <property type="protein sequence ID" value="RBO99033.1"/>
    <property type="molecule type" value="Genomic_DNA"/>
</dbReference>
<dbReference type="AlphaFoldDB" id="A0A366E9H5"/>
<feature type="binding site" evidence="5">
    <location>
        <begin position="76"/>
        <end position="77"/>
    </location>
    <ligand>
        <name>Mo-molybdopterin</name>
        <dbReference type="ChEBI" id="CHEBI:71302"/>
    </ligand>
</feature>
<dbReference type="PROSITE" id="PS51318">
    <property type="entry name" value="TAT"/>
    <property type="match status" value="1"/>
</dbReference>
<feature type="binding site" evidence="5">
    <location>
        <begin position="232"/>
        <end position="234"/>
    </location>
    <ligand>
        <name>Mo-molybdopterin</name>
        <dbReference type="ChEBI" id="CHEBI:71302"/>
    </ligand>
</feature>
<dbReference type="PANTHER" id="PTHR43032">
    <property type="entry name" value="PROTEIN-METHIONINE-SULFOXIDE REDUCTASE"/>
    <property type="match status" value="1"/>
</dbReference>
<dbReference type="InterPro" id="IPR022867">
    <property type="entry name" value="MsrP"/>
</dbReference>
<evidence type="ECO:0000256" key="4">
    <source>
        <dbReference type="ARBA" id="ARBA00023002"/>
    </source>
</evidence>
<feature type="binding site" evidence="5">
    <location>
        <position position="216"/>
    </location>
    <ligand>
        <name>Mo-molybdopterin</name>
        <dbReference type="ChEBI" id="CHEBI:71302"/>
    </ligand>
</feature>
<dbReference type="PANTHER" id="PTHR43032:SF3">
    <property type="entry name" value="PROTEIN-METHIONINE-SULFOXIDE REDUCTASE CATALYTIC SUBUNIT MSRP"/>
    <property type="match status" value="1"/>
</dbReference>
<feature type="domain" description="Oxidoreductase molybdopterin-binding" evidence="6">
    <location>
        <begin position="93"/>
        <end position="250"/>
    </location>
</feature>
<dbReference type="GO" id="GO:0030091">
    <property type="term" value="P:protein repair"/>
    <property type="evidence" value="ECO:0007669"/>
    <property type="project" value="UniProtKB-UniRule"/>
</dbReference>
<comment type="PTM">
    <text evidence="5">Predicted to be exported by the Tat system. The position of the signal peptide cleavage has not been experimentally proven.</text>
</comment>
<evidence type="ECO:0000313" key="7">
    <source>
        <dbReference type="EMBL" id="RBO99033.1"/>
    </source>
</evidence>
<comment type="cofactor">
    <cofactor evidence="5">
        <name>Mo-molybdopterin</name>
        <dbReference type="ChEBI" id="CHEBI:71302"/>
    </cofactor>
    <text evidence="5">Binds 1 Mo-molybdopterin (Mo-MPT) cofactor per subunit.</text>
</comment>
<feature type="binding site" evidence="5">
    <location>
        <position position="73"/>
    </location>
    <ligand>
        <name>Mo-molybdopterin</name>
        <dbReference type="ChEBI" id="CHEBI:71302"/>
    </ligand>
</feature>
<dbReference type="GO" id="GO:0043546">
    <property type="term" value="F:molybdopterin cofactor binding"/>
    <property type="evidence" value="ECO:0007669"/>
    <property type="project" value="UniProtKB-UniRule"/>
</dbReference>
<evidence type="ECO:0000259" key="6">
    <source>
        <dbReference type="Pfam" id="PF00174"/>
    </source>
</evidence>
<keyword evidence="2 5" id="KW-0479">Metal-binding</keyword>
<evidence type="ECO:0000256" key="1">
    <source>
        <dbReference type="ARBA" id="ARBA00022505"/>
    </source>
</evidence>
<comment type="catalytic activity">
    <reaction evidence="5">
        <text>L-methionyl-[protein] + a quinone + H2O = L-methionyl-(S)-S-oxide-[protein] + a quinol</text>
        <dbReference type="Rhea" id="RHEA:51292"/>
        <dbReference type="Rhea" id="RHEA-COMP:12313"/>
        <dbReference type="Rhea" id="RHEA-COMP:12315"/>
        <dbReference type="ChEBI" id="CHEBI:15377"/>
        <dbReference type="ChEBI" id="CHEBI:16044"/>
        <dbReference type="ChEBI" id="CHEBI:24646"/>
        <dbReference type="ChEBI" id="CHEBI:44120"/>
        <dbReference type="ChEBI" id="CHEBI:132124"/>
    </reaction>
</comment>
<comment type="similarity">
    <text evidence="5">Belongs to the MsrP family.</text>
</comment>
<feature type="binding site" evidence="5">
    <location>
        <position position="221"/>
    </location>
    <ligand>
        <name>Mo-molybdopterin</name>
        <dbReference type="ChEBI" id="CHEBI:71302"/>
    </ligand>
</feature>
<dbReference type="SUPFAM" id="SSF56524">
    <property type="entry name" value="Oxidoreductase molybdopterin-binding domain"/>
    <property type="match status" value="1"/>
</dbReference>
<dbReference type="InterPro" id="IPR036374">
    <property type="entry name" value="OxRdtase_Mopterin-bd_sf"/>
</dbReference>
<feature type="binding site" evidence="5">
    <location>
        <position position="131"/>
    </location>
    <ligand>
        <name>Mo-molybdopterin</name>
        <dbReference type="ChEBI" id="CHEBI:71302"/>
    </ligand>
    <ligandPart>
        <name>Mo</name>
        <dbReference type="ChEBI" id="CHEBI:28685"/>
    </ligandPart>
</feature>
<dbReference type="RefSeq" id="WP_113942920.1">
    <property type="nucleotide sequence ID" value="NZ_JBHEEG010000005.1"/>
</dbReference>
<dbReference type="Gene3D" id="3.90.420.10">
    <property type="entry name" value="Oxidoreductase, molybdopterin-binding domain"/>
    <property type="match status" value="1"/>
</dbReference>
<keyword evidence="1 5" id="KW-0500">Molybdenum</keyword>
<dbReference type="InterPro" id="IPR000572">
    <property type="entry name" value="OxRdtase_Mopterin-bd_dom"/>
</dbReference>
<comment type="subunit">
    <text evidence="5">Heterodimer of a catalytic subunit (MsrP) and a heme-binding subunit (MsrQ).</text>
</comment>
<gene>
    <name evidence="5" type="primary">msrP</name>
    <name evidence="7" type="ORF">DFR47_101642</name>
</gene>
<reference evidence="7 8" key="1">
    <citation type="submission" date="2018-06" db="EMBL/GenBank/DDBJ databases">
        <title>Genomic Encyclopedia of Type Strains, Phase IV (KMG-IV): sequencing the most valuable type-strain genomes for metagenomic binning, comparative biology and taxonomic classification.</title>
        <authorList>
            <person name="Goeker M."/>
        </authorList>
    </citation>
    <scope>NUCLEOTIDE SEQUENCE [LARGE SCALE GENOMIC DNA]</scope>
    <source>
        <strain evidence="7 8">DSM 25619</strain>
    </source>
</reference>
<dbReference type="Pfam" id="PF00174">
    <property type="entry name" value="Oxidored_molyb"/>
    <property type="match status" value="1"/>
</dbReference>
<sequence length="317" mass="35313">MSKSFFKSGIAASEITSQSFYLRRREFIKTGIAAGIGISLGGLAPQLALAKDSADGFKTDEKLTPKDSVLTYNNFYEFGTGKSDPSSYSGDFKPRPWTIEVGGMVAKPATFDIDDLMKAMSIEERIYRMRCVEAWSMVIPWQGFQLSELLKRVEPLGSAKYVAFETALRPKEMPGVGGAFPVIDWPYREGLRLDEAMNPLTLLATGLYGENLANQNGAPIRLVVPWKYGFKGIKSIVKITLTDKEPLTAWKMQNASEYGFYANVNPAVDHPRWSQKSETRIGSGSFFSPDRRDTLPFNGYGEHVAQLYSGMDLTKNY</sequence>
<dbReference type="GO" id="GO:0046872">
    <property type="term" value="F:metal ion binding"/>
    <property type="evidence" value="ECO:0007669"/>
    <property type="project" value="UniProtKB-KW"/>
</dbReference>
<organism evidence="7 8">
    <name type="scientific">Pseudochrobactrum asaccharolyticum</name>
    <dbReference type="NCBI Taxonomy" id="354351"/>
    <lineage>
        <taxon>Bacteria</taxon>
        <taxon>Pseudomonadati</taxon>
        <taxon>Pseudomonadota</taxon>
        <taxon>Alphaproteobacteria</taxon>
        <taxon>Hyphomicrobiales</taxon>
        <taxon>Brucellaceae</taxon>
        <taxon>Pseudochrobactrum</taxon>
    </lineage>
</organism>
<feature type="binding site" evidence="5">
    <location>
        <position position="166"/>
    </location>
    <ligand>
        <name>Mo-molybdopterin</name>
        <dbReference type="ChEBI" id="CHEBI:71302"/>
    </ligand>
</feature>
<keyword evidence="4 5" id="KW-0560">Oxidoreductase</keyword>
<proteinExistence type="inferred from homology"/>
<comment type="function">
    <text evidence="5">Part of the MsrPQ system that repairs oxidized periplasmic proteins containing methionine sulfoxide residues (Met-O), using respiratory chain electrons. Thus protects these proteins from oxidative-stress damage caused by reactive species of oxygen and chlorine generated by the host defense mechanisms. MsrPQ is essential for the maintenance of envelope integrity under bleach stress, rescuing a wide series of structurally unrelated periplasmic proteins from methionine oxidation. The catalytic subunit MsrP is non-stereospecific, being able to reduce both (R-) and (S-) diastereoisomers of methionine sulfoxide.</text>
</comment>
<protein>
    <recommendedName>
        <fullName evidence="5">Protein-methionine-sulfoxide reductase catalytic subunit MsrP</fullName>
        <ecNumber evidence="5">1.8.5.-</ecNumber>
    </recommendedName>
</protein>
<dbReference type="EC" id="1.8.5.-" evidence="5"/>
<keyword evidence="8" id="KW-1185">Reference proteome</keyword>
<dbReference type="InterPro" id="IPR006311">
    <property type="entry name" value="TAT_signal"/>
</dbReference>
<evidence type="ECO:0000313" key="8">
    <source>
        <dbReference type="Proteomes" id="UP000252893"/>
    </source>
</evidence>
<name>A0A366E9H5_9HYPH</name>
<comment type="catalytic activity">
    <reaction evidence="5">
        <text>L-methionyl-[protein] + a quinone + H2O = L-methionyl-(R)-S-oxide-[protein] + a quinol</text>
        <dbReference type="Rhea" id="RHEA:51296"/>
        <dbReference type="Rhea" id="RHEA-COMP:12313"/>
        <dbReference type="Rhea" id="RHEA-COMP:12314"/>
        <dbReference type="ChEBI" id="CHEBI:15377"/>
        <dbReference type="ChEBI" id="CHEBI:16044"/>
        <dbReference type="ChEBI" id="CHEBI:24646"/>
        <dbReference type="ChEBI" id="CHEBI:45764"/>
        <dbReference type="ChEBI" id="CHEBI:132124"/>
    </reaction>
</comment>
<dbReference type="Proteomes" id="UP000252893">
    <property type="component" value="Unassembled WGS sequence"/>
</dbReference>
<dbReference type="OrthoDB" id="9795587at2"/>
<dbReference type="NCBIfam" id="NF003767">
    <property type="entry name" value="PRK05363.1"/>
    <property type="match status" value="1"/>
</dbReference>
<comment type="caution">
    <text evidence="7">The sequence shown here is derived from an EMBL/GenBank/DDBJ whole genome shotgun (WGS) entry which is preliminary data.</text>
</comment>
<accession>A0A366E9H5</accession>
<keyword evidence="3 5" id="KW-0732">Signal</keyword>
<dbReference type="HAMAP" id="MF_01206">
    <property type="entry name" value="MsrP"/>
    <property type="match status" value="1"/>
</dbReference>
<evidence type="ECO:0000256" key="3">
    <source>
        <dbReference type="ARBA" id="ARBA00022729"/>
    </source>
</evidence>
<evidence type="ECO:0000256" key="5">
    <source>
        <dbReference type="HAMAP-Rule" id="MF_01206"/>
    </source>
</evidence>
<dbReference type="GO" id="GO:0016672">
    <property type="term" value="F:oxidoreductase activity, acting on a sulfur group of donors, quinone or similar compound as acceptor"/>
    <property type="evidence" value="ECO:0007669"/>
    <property type="project" value="UniProtKB-UniRule"/>
</dbReference>
<evidence type="ECO:0000256" key="2">
    <source>
        <dbReference type="ARBA" id="ARBA00022723"/>
    </source>
</evidence>